<dbReference type="GO" id="GO:0034341">
    <property type="term" value="P:response to type II interferon"/>
    <property type="evidence" value="ECO:0007669"/>
    <property type="project" value="TreeGrafter"/>
</dbReference>
<dbReference type="OMA" id="YDSATEC"/>
<dbReference type="InterPro" id="IPR007593">
    <property type="entry name" value="CD225/Dispanin_fam"/>
</dbReference>
<evidence type="ECO:0000256" key="2">
    <source>
        <dbReference type="ARBA" id="ARBA00006843"/>
    </source>
</evidence>
<keyword evidence="8" id="KW-1185">Reference proteome</keyword>
<dbReference type="PANTHER" id="PTHR13999:SF4">
    <property type="entry name" value="INTERFERON-INDUCED TRANSMEMBRANE PROTEIN 3"/>
    <property type="match status" value="1"/>
</dbReference>
<dbReference type="KEGG" id="pmua:114600355"/>
<keyword evidence="3 6" id="KW-0812">Transmembrane</keyword>
<dbReference type="RefSeq" id="XP_028592202.1">
    <property type="nucleotide sequence ID" value="XM_028736369.1"/>
</dbReference>
<sequence>MQPGSSPVALRVAPYDPYRPRTPPPASPYPYPVACVVAQPPQDFVIWSMFSLTFMNHFCLGFAALIFSIKSRDCKVMGDNEGAAMHGRKAKYLNILALVVGITFFVSMVAVIAFDPPPFHRAVKAILQRYQ</sequence>
<organism evidence="7 8">
    <name type="scientific">Podarcis muralis</name>
    <name type="common">Wall lizard</name>
    <name type="synonym">Lacerta muralis</name>
    <dbReference type="NCBI Taxonomy" id="64176"/>
    <lineage>
        <taxon>Eukaryota</taxon>
        <taxon>Metazoa</taxon>
        <taxon>Chordata</taxon>
        <taxon>Craniata</taxon>
        <taxon>Vertebrata</taxon>
        <taxon>Euteleostomi</taxon>
        <taxon>Lepidosauria</taxon>
        <taxon>Squamata</taxon>
        <taxon>Bifurcata</taxon>
        <taxon>Unidentata</taxon>
        <taxon>Episquamata</taxon>
        <taxon>Laterata</taxon>
        <taxon>Lacertibaenia</taxon>
        <taxon>Lacertidae</taxon>
        <taxon>Podarcis</taxon>
    </lineage>
</organism>
<evidence type="ECO:0000256" key="4">
    <source>
        <dbReference type="ARBA" id="ARBA00022989"/>
    </source>
</evidence>
<reference evidence="7" key="3">
    <citation type="submission" date="2025-09" db="UniProtKB">
        <authorList>
            <consortium name="Ensembl"/>
        </authorList>
    </citation>
    <scope>IDENTIFICATION</scope>
</reference>
<keyword evidence="5 6" id="KW-0472">Membrane</keyword>
<dbReference type="GeneID" id="114600355"/>
<evidence type="ECO:0000313" key="8">
    <source>
        <dbReference type="Proteomes" id="UP000472272"/>
    </source>
</evidence>
<dbReference type="GO" id="GO:0046597">
    <property type="term" value="P:host-mediated suppression of symbiont invasion"/>
    <property type="evidence" value="ECO:0007669"/>
    <property type="project" value="TreeGrafter"/>
</dbReference>
<dbReference type="GO" id="GO:0060337">
    <property type="term" value="P:type I interferon-mediated signaling pathway"/>
    <property type="evidence" value="ECO:0007669"/>
    <property type="project" value="TreeGrafter"/>
</dbReference>
<dbReference type="AlphaFoldDB" id="A0A670HR21"/>
<dbReference type="Proteomes" id="UP000472272">
    <property type="component" value="Chromosome 1"/>
</dbReference>
<dbReference type="OrthoDB" id="9906841at2759"/>
<comment type="similarity">
    <text evidence="2">Belongs to the CD225/Dispanin family.</text>
</comment>
<feature type="transmembrane region" description="Helical" evidence="6">
    <location>
        <begin position="44"/>
        <end position="67"/>
    </location>
</feature>
<dbReference type="Pfam" id="PF04505">
    <property type="entry name" value="CD225"/>
    <property type="match status" value="1"/>
</dbReference>
<dbReference type="GeneTree" id="ENSGT00950000182857"/>
<evidence type="ECO:0000256" key="5">
    <source>
        <dbReference type="ARBA" id="ARBA00023136"/>
    </source>
</evidence>
<evidence type="ECO:0000256" key="6">
    <source>
        <dbReference type="SAM" id="Phobius"/>
    </source>
</evidence>
<dbReference type="GO" id="GO:0035456">
    <property type="term" value="P:response to interferon-beta"/>
    <property type="evidence" value="ECO:0007669"/>
    <property type="project" value="TreeGrafter"/>
</dbReference>
<reference evidence="7" key="2">
    <citation type="submission" date="2025-08" db="UniProtKB">
        <authorList>
            <consortium name="Ensembl"/>
        </authorList>
    </citation>
    <scope>IDENTIFICATION</scope>
</reference>
<keyword evidence="4 6" id="KW-1133">Transmembrane helix</keyword>
<dbReference type="Ensembl" id="ENSPMRT00000001626.1">
    <property type="protein sequence ID" value="ENSPMRP00000001527.1"/>
    <property type="gene ID" value="ENSPMRG00000001147.1"/>
</dbReference>
<dbReference type="GO" id="GO:0035455">
    <property type="term" value="P:response to interferon-alpha"/>
    <property type="evidence" value="ECO:0007669"/>
    <property type="project" value="TreeGrafter"/>
</dbReference>
<proteinExistence type="inferred from homology"/>
<comment type="subcellular location">
    <subcellularLocation>
        <location evidence="1">Membrane</location>
    </subcellularLocation>
</comment>
<reference evidence="7 8" key="1">
    <citation type="journal article" date="2019" name="Proc. Natl. Acad. Sci. U.S.A.">
        <title>Regulatory changes in pterin and carotenoid genes underlie balanced color polymorphisms in the wall lizard.</title>
        <authorList>
            <person name="Andrade P."/>
            <person name="Pinho C."/>
            <person name="Perez I de Lanuza G."/>
            <person name="Afonso S."/>
            <person name="Brejcha J."/>
            <person name="Rubin C.J."/>
            <person name="Wallerman O."/>
            <person name="Pereira P."/>
            <person name="Sabatino S.J."/>
            <person name="Bellati A."/>
            <person name="Pellitteri-Rosa D."/>
            <person name="Bosakova Z."/>
            <person name="Bunikis I."/>
            <person name="Carretero M.A."/>
            <person name="Feiner N."/>
            <person name="Marsik P."/>
            <person name="Pauperio F."/>
            <person name="Salvi D."/>
            <person name="Soler L."/>
            <person name="While G.M."/>
            <person name="Uller T."/>
            <person name="Font E."/>
            <person name="Andersson L."/>
            <person name="Carneiro M."/>
        </authorList>
    </citation>
    <scope>NUCLEOTIDE SEQUENCE</scope>
</reference>
<dbReference type="GO" id="GO:0045071">
    <property type="term" value="P:negative regulation of viral genome replication"/>
    <property type="evidence" value="ECO:0007669"/>
    <property type="project" value="TreeGrafter"/>
</dbReference>
<gene>
    <name evidence="7" type="primary">LOC114600355</name>
</gene>
<dbReference type="GO" id="GO:0051607">
    <property type="term" value="P:defense response to virus"/>
    <property type="evidence" value="ECO:0007669"/>
    <property type="project" value="TreeGrafter"/>
</dbReference>
<accession>A0A670HR21</accession>
<evidence type="ECO:0000256" key="1">
    <source>
        <dbReference type="ARBA" id="ARBA00004370"/>
    </source>
</evidence>
<protein>
    <submittedName>
        <fullName evidence="7">Dispanin subfamily A member 2b-like</fullName>
    </submittedName>
</protein>
<dbReference type="GO" id="GO:0005886">
    <property type="term" value="C:plasma membrane"/>
    <property type="evidence" value="ECO:0007669"/>
    <property type="project" value="TreeGrafter"/>
</dbReference>
<dbReference type="InterPro" id="IPR051517">
    <property type="entry name" value="IFITM_antiviral_protein"/>
</dbReference>
<evidence type="ECO:0000256" key="3">
    <source>
        <dbReference type="ARBA" id="ARBA00022692"/>
    </source>
</evidence>
<feature type="transmembrane region" description="Helical" evidence="6">
    <location>
        <begin position="92"/>
        <end position="114"/>
    </location>
</feature>
<evidence type="ECO:0000313" key="7">
    <source>
        <dbReference type="Ensembl" id="ENSPMRP00000001527.1"/>
    </source>
</evidence>
<name>A0A670HR21_PODMU</name>
<dbReference type="PANTHER" id="PTHR13999">
    <property type="entry name" value="INTERFERON INDUCIBLE TRANSMEMBRANE PROTEIN"/>
    <property type="match status" value="1"/>
</dbReference>